<dbReference type="InterPro" id="IPR057326">
    <property type="entry name" value="KR_dom"/>
</dbReference>
<evidence type="ECO:0000256" key="3">
    <source>
        <dbReference type="RuleBase" id="RU000363"/>
    </source>
</evidence>
<dbReference type="EMBL" id="CP059399">
    <property type="protein sequence ID" value="QLY29212.1"/>
    <property type="molecule type" value="Genomic_DNA"/>
</dbReference>
<accession>A0A7D6V728</accession>
<dbReference type="Gene3D" id="3.40.50.720">
    <property type="entry name" value="NAD(P)-binding Rossmann-like Domain"/>
    <property type="match status" value="1"/>
</dbReference>
<dbReference type="AlphaFoldDB" id="A0A7D6V728"/>
<dbReference type="PRINTS" id="PR00080">
    <property type="entry name" value="SDRFAMILY"/>
</dbReference>
<evidence type="ECO:0000313" key="6">
    <source>
        <dbReference type="Proteomes" id="UP000515512"/>
    </source>
</evidence>
<sequence length="286" mass="30851">MRTVLVTGAAAGIGRETARLFARKGDRVVLADIDLAGAEAAAAEITADGGTAYAHPLDVADEKQWDELGRWVRAEVGPVHVLVNNAGVMDTGGFVETTAAQWQKLVDIDLMSVIYGSRLFARQMIDNGIRGHIVNVSSGAAYLPLKLIPAYGVVKSAVLMASQALRVELRQYGIGVTAICPGAIRTDLLEHGERAGLTGARQEAWRADVAMAQSLAYAGPDKVARAIERSVRRNWAVVPVNPESWFAYGAFRLSPSAFRTVVNIASFERADYLLERVRPLLARLAK</sequence>
<evidence type="ECO:0000256" key="2">
    <source>
        <dbReference type="ARBA" id="ARBA00023002"/>
    </source>
</evidence>
<dbReference type="GO" id="GO:0016491">
    <property type="term" value="F:oxidoreductase activity"/>
    <property type="evidence" value="ECO:0007669"/>
    <property type="project" value="UniProtKB-KW"/>
</dbReference>
<dbReference type="KEGG" id="nhu:H0264_28565"/>
<dbReference type="SUPFAM" id="SSF51735">
    <property type="entry name" value="NAD(P)-binding Rossmann-fold domains"/>
    <property type="match status" value="1"/>
</dbReference>
<evidence type="ECO:0000259" key="4">
    <source>
        <dbReference type="SMART" id="SM00822"/>
    </source>
</evidence>
<proteinExistence type="inferred from homology"/>
<evidence type="ECO:0000313" key="5">
    <source>
        <dbReference type="EMBL" id="QLY29212.1"/>
    </source>
</evidence>
<comment type="similarity">
    <text evidence="1 3">Belongs to the short-chain dehydrogenases/reductases (SDR) family.</text>
</comment>
<dbReference type="InterPro" id="IPR036291">
    <property type="entry name" value="NAD(P)-bd_dom_sf"/>
</dbReference>
<keyword evidence="2" id="KW-0560">Oxidoreductase</keyword>
<organism evidence="5 6">
    <name type="scientific">Nocardia huaxiensis</name>
    <dbReference type="NCBI Taxonomy" id="2755382"/>
    <lineage>
        <taxon>Bacteria</taxon>
        <taxon>Bacillati</taxon>
        <taxon>Actinomycetota</taxon>
        <taxon>Actinomycetes</taxon>
        <taxon>Mycobacteriales</taxon>
        <taxon>Nocardiaceae</taxon>
        <taxon>Nocardia</taxon>
    </lineage>
</organism>
<dbReference type="Proteomes" id="UP000515512">
    <property type="component" value="Chromosome"/>
</dbReference>
<dbReference type="PANTHER" id="PTHR43391:SF12">
    <property type="entry name" value="OXIDOREDUCTASE EPHD-RELATED"/>
    <property type="match status" value="1"/>
</dbReference>
<dbReference type="PANTHER" id="PTHR43391">
    <property type="entry name" value="RETINOL DEHYDROGENASE-RELATED"/>
    <property type="match status" value="1"/>
</dbReference>
<evidence type="ECO:0000256" key="1">
    <source>
        <dbReference type="ARBA" id="ARBA00006484"/>
    </source>
</evidence>
<protein>
    <submittedName>
        <fullName evidence="5">SDR family NAD(P)-dependent oxidoreductase</fullName>
    </submittedName>
</protein>
<dbReference type="RefSeq" id="WP_181580417.1">
    <property type="nucleotide sequence ID" value="NZ_CP059399.1"/>
</dbReference>
<feature type="domain" description="Ketoreductase" evidence="4">
    <location>
        <begin position="2"/>
        <end position="187"/>
    </location>
</feature>
<dbReference type="PRINTS" id="PR00081">
    <property type="entry name" value="GDHRDH"/>
</dbReference>
<dbReference type="InterPro" id="IPR002347">
    <property type="entry name" value="SDR_fam"/>
</dbReference>
<keyword evidence="6" id="KW-1185">Reference proteome</keyword>
<dbReference type="CDD" id="cd05233">
    <property type="entry name" value="SDR_c"/>
    <property type="match status" value="1"/>
</dbReference>
<name>A0A7D6V728_9NOCA</name>
<dbReference type="SMART" id="SM00822">
    <property type="entry name" value="PKS_KR"/>
    <property type="match status" value="1"/>
</dbReference>
<dbReference type="Pfam" id="PF00106">
    <property type="entry name" value="adh_short"/>
    <property type="match status" value="1"/>
</dbReference>
<reference evidence="5 6" key="1">
    <citation type="submission" date="2020-07" db="EMBL/GenBank/DDBJ databases">
        <authorList>
            <person name="Zhuang K."/>
            <person name="Ran Y."/>
        </authorList>
    </citation>
    <scope>NUCLEOTIDE SEQUENCE [LARGE SCALE GENOMIC DNA]</scope>
    <source>
        <strain evidence="5 6">WCH-YHL-001</strain>
    </source>
</reference>
<gene>
    <name evidence="5" type="ORF">H0264_28565</name>
</gene>